<name>A0ACB9DF46_9ASTR</name>
<gene>
    <name evidence="1" type="ORF">L1987_58374</name>
</gene>
<proteinExistence type="predicted"/>
<dbReference type="EMBL" id="CM042036">
    <property type="protein sequence ID" value="KAI3745264.1"/>
    <property type="molecule type" value="Genomic_DNA"/>
</dbReference>
<evidence type="ECO:0000313" key="1">
    <source>
        <dbReference type="EMBL" id="KAI3745264.1"/>
    </source>
</evidence>
<reference evidence="1 2" key="2">
    <citation type="journal article" date="2022" name="Mol. Ecol. Resour.">
        <title>The genomes of chicory, endive, great burdock and yacon provide insights into Asteraceae paleo-polyploidization history and plant inulin production.</title>
        <authorList>
            <person name="Fan W."/>
            <person name="Wang S."/>
            <person name="Wang H."/>
            <person name="Wang A."/>
            <person name="Jiang F."/>
            <person name="Liu H."/>
            <person name="Zhao H."/>
            <person name="Xu D."/>
            <person name="Zhang Y."/>
        </authorList>
    </citation>
    <scope>NUCLEOTIDE SEQUENCE [LARGE SCALE GENOMIC DNA]</scope>
    <source>
        <strain evidence="2">cv. Yunnan</strain>
        <tissue evidence="1">Leaves</tissue>
    </source>
</reference>
<keyword evidence="2" id="KW-1185">Reference proteome</keyword>
<organism evidence="1 2">
    <name type="scientific">Smallanthus sonchifolius</name>
    <dbReference type="NCBI Taxonomy" id="185202"/>
    <lineage>
        <taxon>Eukaryota</taxon>
        <taxon>Viridiplantae</taxon>
        <taxon>Streptophyta</taxon>
        <taxon>Embryophyta</taxon>
        <taxon>Tracheophyta</taxon>
        <taxon>Spermatophyta</taxon>
        <taxon>Magnoliopsida</taxon>
        <taxon>eudicotyledons</taxon>
        <taxon>Gunneridae</taxon>
        <taxon>Pentapetalae</taxon>
        <taxon>asterids</taxon>
        <taxon>campanulids</taxon>
        <taxon>Asterales</taxon>
        <taxon>Asteraceae</taxon>
        <taxon>Asteroideae</taxon>
        <taxon>Heliantheae alliance</taxon>
        <taxon>Millerieae</taxon>
        <taxon>Smallanthus</taxon>
    </lineage>
</organism>
<comment type="caution">
    <text evidence="1">The sequence shown here is derived from an EMBL/GenBank/DDBJ whole genome shotgun (WGS) entry which is preliminary data.</text>
</comment>
<dbReference type="Proteomes" id="UP001056120">
    <property type="component" value="Linkage Group LG19"/>
</dbReference>
<reference evidence="2" key="1">
    <citation type="journal article" date="2022" name="Mol. Ecol. Resour.">
        <title>The genomes of chicory, endive, great burdock and yacon provide insights into Asteraceae palaeo-polyploidization history and plant inulin production.</title>
        <authorList>
            <person name="Fan W."/>
            <person name="Wang S."/>
            <person name="Wang H."/>
            <person name="Wang A."/>
            <person name="Jiang F."/>
            <person name="Liu H."/>
            <person name="Zhao H."/>
            <person name="Xu D."/>
            <person name="Zhang Y."/>
        </authorList>
    </citation>
    <scope>NUCLEOTIDE SEQUENCE [LARGE SCALE GENOMIC DNA]</scope>
    <source>
        <strain evidence="2">cv. Yunnan</strain>
    </source>
</reference>
<accession>A0ACB9DF46</accession>
<evidence type="ECO:0000313" key="2">
    <source>
        <dbReference type="Proteomes" id="UP001056120"/>
    </source>
</evidence>
<sequence length="73" mass="8317">MNELALPQAFFACVLSATTFVFHWELQFRLLSGLRPWDRALCKVCSGSNLILDIGVSNLTRYQLKHKGLYISN</sequence>
<protein>
    <submittedName>
        <fullName evidence="1">Uncharacterized protein</fullName>
    </submittedName>
</protein>